<dbReference type="STRING" id="7868.ENSCMIP00000023286"/>
<keyword evidence="6" id="KW-1185">Reference proteome</keyword>
<feature type="domain" description="Beta/gamma crystallin 'Greek key'" evidence="4">
    <location>
        <begin position="882"/>
        <end position="931"/>
    </location>
</feature>
<feature type="domain" description="Beta/gamma crystallin 'Greek key'" evidence="4">
    <location>
        <begin position="932"/>
        <end position="974"/>
    </location>
</feature>
<evidence type="ECO:0000313" key="5">
    <source>
        <dbReference type="Ensembl" id="ENSCMIP00000023286.1"/>
    </source>
</evidence>
<dbReference type="Ensembl" id="ENSCMIT00000023684.1">
    <property type="protein sequence ID" value="ENSCMIP00000023286.1"/>
    <property type="gene ID" value="ENSCMIG00000010428.1"/>
</dbReference>
<dbReference type="PRINTS" id="PR01367">
    <property type="entry name" value="BGCRYSTALLIN"/>
</dbReference>
<sequence>MVPIILHSDPLSVATITEVDATQLAIKTKESDSTFTGKPNETAEEIISSAEPIIPHAQESGKLIKGDITAAETGSDLTKLAKVGDDAEAIDSDERTDNVKIATFEENIKVSEENNFAQSFEQLVADVPSWPVDDTSESTEDEEKGVDVISEAQASSNLADLECAKSINEIAKGIGQELLQSAQETFANIQASDSAVQLQPSQLLQCSERDNTEIPEATEFKPFNEPHTQPSATANEDDAITVETSSDVTKVVRVGNDTGNINSDESINNVAIGKSEINITNSGEGKFTPGQIIAKQSNWLVQMGDLFEGMECTAERLDMGLNTTTESLPSASQGIGNDSQVNTEDSQKLSNLDTEIKNTIDTTECLSSEISSEIVNVEYQSGAPTDKENTTLVKQEYSIFEPAQSSDQLSTDSVKSFQPNKCQDHLILDFEKSIISSEEENHFTPRSDKLPRAMHLDEINDSTEDERRDNLSEISPNVHLFSDLTVPVSNAIGEDRELTEEQDNEDETEMWLLEEAELVQLNSPSWTFGRTKIYPLSLSPIYEESLPNEETMDSCVKSHPASEPTQQKTIAPVSLVFESVTTSLRLIQPENSAQQCEELEETPISSVPALEASAAVSSNNLTKASLHEEQTTTCIYTAPFTLASVSEHLTVEESDTEPGRKDVTLSTVEEESLQTSNSQLQRESKTTISAEAPENIFYKYFQSFSLAKIKQAADETDSSYRTNQKPDPPNNPLVSKVRLFFLSLIKDTHLKINPRPGKMVIYDQLQFHGNKHEIMTDVPDATSWIFSKGISLKVVRGCWILYEKPKFQGQAYILEEGEKELQQLWLNHDFLAMESSAQKIPNFNGQFTVLEPDSNPGAMSSELRSEHVKSLRPLKMVRTIINIVVIFEKPFFSGNFKEVSKDVLESKTLWKEDAEMNNEDFRGFGSIRVIGGVWVAYEKECFRGYQYFLEEGEYEDWHAWGGFNSAVQSLRYIQVDFMQPVITLFEQPDLKDGNKTVVNHDVPDLETIAYGTVTQSIEVKNGMWVAYQGSNYTGEQFILEKGVYRSHADWGGRDGTIMSIRPIYLVNPSLNLRKIKLQAYSEADFQGTGIEFVTEVSKLSTFQLKSFKVDFSEPSISLFTLDSCQGRELIRAEAISVLQSNKYYQYTKSIRVNSGMWVVFEHANFRGRQLLLDSTENINWIKFSGWTSVGSVRPINQCRVYFRIKNRAKGTFMTIDENLEDPRASKLSVCQYNGKPTQMWFYCRGLIKSKSNNTCVDVIGGQRTSGTKVALWTEHGNIHQKWNINRNGTISSHLDCNLLLDIKGGDYYDKSHLILNNPQADQQTQFWDIELL</sequence>
<dbReference type="FunFam" id="2.80.10.50:FF:000038">
    <property type="entry name" value="very large A-kinase anchor protein isoform X1"/>
    <property type="match status" value="1"/>
</dbReference>
<dbReference type="PANTHER" id="PTHR11818:SF38">
    <property type="entry name" value="VERY LARGE A-KINASE ANCHOR PROTEIN"/>
    <property type="match status" value="1"/>
</dbReference>
<feature type="domain" description="Beta/gamma crystallin 'Greek key'" evidence="4">
    <location>
        <begin position="1155"/>
        <end position="1196"/>
    </location>
</feature>
<dbReference type="InterPro" id="IPR011024">
    <property type="entry name" value="G_crystallin-like"/>
</dbReference>
<dbReference type="Pfam" id="PF00652">
    <property type="entry name" value="Ricin_B_lectin"/>
    <property type="match status" value="1"/>
</dbReference>
<feature type="domain" description="Beta/gamma crystallin 'Greek key'" evidence="4">
    <location>
        <begin position="1022"/>
        <end position="1064"/>
    </location>
</feature>
<protein>
    <submittedName>
        <fullName evidence="5">Beta/gamma crystallin domain-containing protein 3-like</fullName>
    </submittedName>
</protein>
<dbReference type="SUPFAM" id="SSF49695">
    <property type="entry name" value="gamma-Crystallin-like"/>
    <property type="match status" value="3"/>
</dbReference>
<dbReference type="SMART" id="SM00458">
    <property type="entry name" value="RICIN"/>
    <property type="match status" value="1"/>
</dbReference>
<dbReference type="PROSITE" id="PS50915">
    <property type="entry name" value="CRYSTALLIN_BETA_GAMMA"/>
    <property type="match status" value="5"/>
</dbReference>
<dbReference type="InterPro" id="IPR050252">
    <property type="entry name" value="Beta/Gamma-Crystallin"/>
</dbReference>
<dbReference type="GO" id="GO:0007601">
    <property type="term" value="P:visual perception"/>
    <property type="evidence" value="ECO:0007669"/>
    <property type="project" value="TreeGrafter"/>
</dbReference>
<dbReference type="GeneTree" id="ENSGT00940000160816"/>
<dbReference type="SMART" id="SM00247">
    <property type="entry name" value="XTALbg"/>
    <property type="match status" value="4"/>
</dbReference>
<evidence type="ECO:0000256" key="2">
    <source>
        <dbReference type="ARBA" id="ARBA00022737"/>
    </source>
</evidence>
<dbReference type="PANTHER" id="PTHR11818">
    <property type="entry name" value="BETA/GAMMA CRYSTALLIN"/>
    <property type="match status" value="1"/>
</dbReference>
<reference evidence="6" key="1">
    <citation type="journal article" date="2006" name="Science">
        <title>Ancient noncoding elements conserved in the human genome.</title>
        <authorList>
            <person name="Venkatesh B."/>
            <person name="Kirkness E.F."/>
            <person name="Loh Y.H."/>
            <person name="Halpern A.L."/>
            <person name="Lee A.P."/>
            <person name="Johnson J."/>
            <person name="Dandona N."/>
            <person name="Viswanathan L.D."/>
            <person name="Tay A."/>
            <person name="Venter J.C."/>
            <person name="Strausberg R.L."/>
            <person name="Brenner S."/>
        </authorList>
    </citation>
    <scope>NUCLEOTIDE SEQUENCE [LARGE SCALE GENOMIC DNA]</scope>
</reference>
<keyword evidence="2" id="KW-0677">Repeat</keyword>
<dbReference type="CDD" id="cd23463">
    <property type="entry name" value="beta-trefoil_Ricin_vlAKAP"/>
    <property type="match status" value="1"/>
</dbReference>
<dbReference type="InterPro" id="IPR000772">
    <property type="entry name" value="Ricin_B_lectin"/>
</dbReference>
<proteinExistence type="inferred from homology"/>
<feature type="compositionally biased region" description="Polar residues" evidence="3">
    <location>
        <begin position="673"/>
        <end position="686"/>
    </location>
</feature>
<dbReference type="Pfam" id="PF00030">
    <property type="entry name" value="Crystall"/>
    <property type="match status" value="4"/>
</dbReference>
<accession>A0A4W3I748</accession>
<dbReference type="Proteomes" id="UP000314986">
    <property type="component" value="Unassembled WGS sequence"/>
</dbReference>
<dbReference type="InterPro" id="IPR001064">
    <property type="entry name" value="Beta/gamma_crystallin"/>
</dbReference>
<dbReference type="Gene3D" id="2.60.20.10">
    <property type="entry name" value="Crystallins"/>
    <property type="match status" value="4"/>
</dbReference>
<gene>
    <name evidence="5" type="primary">LOC103183680</name>
</gene>
<dbReference type="PROSITE" id="PS50231">
    <property type="entry name" value="RICIN_B_LECTIN"/>
    <property type="match status" value="1"/>
</dbReference>
<reference evidence="5" key="4">
    <citation type="submission" date="2025-08" db="UniProtKB">
        <authorList>
            <consortium name="Ensembl"/>
        </authorList>
    </citation>
    <scope>IDENTIFICATION</scope>
</reference>
<organism evidence="5 6">
    <name type="scientific">Callorhinchus milii</name>
    <name type="common">Ghost shark</name>
    <dbReference type="NCBI Taxonomy" id="7868"/>
    <lineage>
        <taxon>Eukaryota</taxon>
        <taxon>Metazoa</taxon>
        <taxon>Chordata</taxon>
        <taxon>Craniata</taxon>
        <taxon>Vertebrata</taxon>
        <taxon>Chondrichthyes</taxon>
        <taxon>Holocephali</taxon>
        <taxon>Chimaeriformes</taxon>
        <taxon>Callorhinchidae</taxon>
        <taxon>Callorhinchus</taxon>
    </lineage>
</organism>
<evidence type="ECO:0000259" key="4">
    <source>
        <dbReference type="PROSITE" id="PS50915"/>
    </source>
</evidence>
<feature type="domain" description="Beta/gamma crystallin 'Greek key'" evidence="4">
    <location>
        <begin position="797"/>
        <end position="842"/>
    </location>
</feature>
<evidence type="ECO:0000256" key="3">
    <source>
        <dbReference type="SAM" id="MobiDB-lite"/>
    </source>
</evidence>
<dbReference type="InParanoid" id="A0A4W3I748"/>
<feature type="region of interest" description="Disordered" evidence="3">
    <location>
        <begin position="328"/>
        <end position="348"/>
    </location>
</feature>
<evidence type="ECO:0000313" key="6">
    <source>
        <dbReference type="Proteomes" id="UP000314986"/>
    </source>
</evidence>
<dbReference type="GO" id="GO:0005212">
    <property type="term" value="F:structural constituent of eye lens"/>
    <property type="evidence" value="ECO:0007669"/>
    <property type="project" value="TreeGrafter"/>
</dbReference>
<dbReference type="Gene3D" id="2.80.10.50">
    <property type="match status" value="1"/>
</dbReference>
<feature type="region of interest" description="Disordered" evidence="3">
    <location>
        <begin position="649"/>
        <end position="686"/>
    </location>
</feature>
<dbReference type="SUPFAM" id="SSF50370">
    <property type="entry name" value="Ricin B-like lectins"/>
    <property type="match status" value="1"/>
</dbReference>
<reference evidence="5" key="5">
    <citation type="submission" date="2025-09" db="UniProtKB">
        <authorList>
            <consortium name="Ensembl"/>
        </authorList>
    </citation>
    <scope>IDENTIFICATION</scope>
</reference>
<name>A0A4W3I748_CALMI</name>
<dbReference type="GO" id="GO:0002088">
    <property type="term" value="P:lens development in camera-type eye"/>
    <property type="evidence" value="ECO:0007669"/>
    <property type="project" value="TreeGrafter"/>
</dbReference>
<comment type="similarity">
    <text evidence="1">Belongs to the beta/gamma-crystallin family.</text>
</comment>
<evidence type="ECO:0000256" key="1">
    <source>
        <dbReference type="ARBA" id="ARBA00009646"/>
    </source>
</evidence>
<reference evidence="6" key="2">
    <citation type="journal article" date="2007" name="PLoS Biol.">
        <title>Survey sequencing and comparative analysis of the elephant shark (Callorhinchus milii) genome.</title>
        <authorList>
            <person name="Venkatesh B."/>
            <person name="Kirkness E.F."/>
            <person name="Loh Y.H."/>
            <person name="Halpern A.L."/>
            <person name="Lee A.P."/>
            <person name="Johnson J."/>
            <person name="Dandona N."/>
            <person name="Viswanathan L.D."/>
            <person name="Tay A."/>
            <person name="Venter J.C."/>
            <person name="Strausberg R.L."/>
            <person name="Brenner S."/>
        </authorList>
    </citation>
    <scope>NUCLEOTIDE SEQUENCE [LARGE SCALE GENOMIC DNA]</scope>
</reference>
<dbReference type="InterPro" id="IPR035992">
    <property type="entry name" value="Ricin_B-like_lectins"/>
</dbReference>
<reference evidence="6" key="3">
    <citation type="journal article" date="2014" name="Nature">
        <title>Elephant shark genome provides unique insights into gnathostome evolution.</title>
        <authorList>
            <consortium name="International Elephant Shark Genome Sequencing Consortium"/>
            <person name="Venkatesh B."/>
            <person name="Lee A.P."/>
            <person name="Ravi V."/>
            <person name="Maurya A.K."/>
            <person name="Lian M.M."/>
            <person name="Swann J.B."/>
            <person name="Ohta Y."/>
            <person name="Flajnik M.F."/>
            <person name="Sutoh Y."/>
            <person name="Kasahara M."/>
            <person name="Hoon S."/>
            <person name="Gangu V."/>
            <person name="Roy S.W."/>
            <person name="Irimia M."/>
            <person name="Korzh V."/>
            <person name="Kondrychyn I."/>
            <person name="Lim Z.W."/>
            <person name="Tay B.H."/>
            <person name="Tohari S."/>
            <person name="Kong K.W."/>
            <person name="Ho S."/>
            <person name="Lorente-Galdos B."/>
            <person name="Quilez J."/>
            <person name="Marques-Bonet T."/>
            <person name="Raney B.J."/>
            <person name="Ingham P.W."/>
            <person name="Tay A."/>
            <person name="Hillier L.W."/>
            <person name="Minx P."/>
            <person name="Boehm T."/>
            <person name="Wilson R.K."/>
            <person name="Brenner S."/>
            <person name="Warren W.C."/>
        </authorList>
    </citation>
    <scope>NUCLEOTIDE SEQUENCE [LARGE SCALE GENOMIC DNA]</scope>
</reference>